<sequence>MNIGNAIQMCRIRRQLSQAELAKLAGCSVSYLSMLENSKRDPTLSTIENIASGLGVPVEILFFLGADKGELTGIDKGLAGQLAMTALDLLNEPASAPSSVPPQPNS</sequence>
<dbReference type="RefSeq" id="WP_130768704.1">
    <property type="nucleotide sequence ID" value="NZ_AP024684.1"/>
</dbReference>
<evidence type="ECO:0000313" key="6">
    <source>
        <dbReference type="Proteomes" id="UP000825066"/>
    </source>
</evidence>
<evidence type="ECO:0000313" key="5">
    <source>
        <dbReference type="EMBL" id="BCX42191.1"/>
    </source>
</evidence>
<dbReference type="InterPro" id="IPR001387">
    <property type="entry name" value="Cro/C1-type_HTH"/>
</dbReference>
<organism evidence="5 6">
    <name type="scientific">Stenotrophomonas pavanii</name>
    <dbReference type="NCBI Taxonomy" id="487698"/>
    <lineage>
        <taxon>Bacteria</taxon>
        <taxon>Pseudomonadati</taxon>
        <taxon>Pseudomonadota</taxon>
        <taxon>Gammaproteobacteria</taxon>
        <taxon>Lysobacterales</taxon>
        <taxon>Lysobacteraceae</taxon>
        <taxon>Stenotrophomonas</taxon>
    </lineage>
</organism>
<dbReference type="Pfam" id="PF01381">
    <property type="entry name" value="HTH_3"/>
    <property type="match status" value="1"/>
</dbReference>
<reference evidence="5 6" key="1">
    <citation type="submission" date="2021-05" db="EMBL/GenBank/DDBJ databases">
        <title>Complete Genome Sequence of Stenotrophomonas pavanii strain Y.</title>
        <authorList>
            <person name="Dohra H."/>
            <person name="Mohad Din A.R.J."/>
            <person name="Suzuki K."/>
            <person name="Fatma A."/>
            <person name="Honjyo M."/>
            <person name="Nishimura T."/>
            <person name="Moriuch R."/>
            <person name="Masuda K."/>
            <person name="Minoura A."/>
            <person name="Tashiro Y."/>
            <person name="Futamata H."/>
        </authorList>
    </citation>
    <scope>NUCLEOTIDE SEQUENCE [LARGE SCALE GENOMIC DNA]</scope>
    <source>
        <strain evidence="6">Y</strain>
    </source>
</reference>
<evidence type="ECO:0000256" key="1">
    <source>
        <dbReference type="ARBA" id="ARBA00023015"/>
    </source>
</evidence>
<dbReference type="PANTHER" id="PTHR46797:SF23">
    <property type="entry name" value="HTH-TYPE TRANSCRIPTIONAL REGULATOR SUTR"/>
    <property type="match status" value="1"/>
</dbReference>
<dbReference type="SMART" id="SM00530">
    <property type="entry name" value="HTH_XRE"/>
    <property type="match status" value="1"/>
</dbReference>
<name>A0ABM7QXJ2_9GAMM</name>
<dbReference type="PANTHER" id="PTHR46797">
    <property type="entry name" value="HTH-TYPE TRANSCRIPTIONAL REGULATOR"/>
    <property type="match status" value="1"/>
</dbReference>
<dbReference type="Proteomes" id="UP000825066">
    <property type="component" value="Chromosome"/>
</dbReference>
<keyword evidence="1" id="KW-0805">Transcription regulation</keyword>
<proteinExistence type="predicted"/>
<dbReference type="EMBL" id="AP024684">
    <property type="protein sequence ID" value="BCX42191.1"/>
    <property type="molecule type" value="Genomic_DNA"/>
</dbReference>
<dbReference type="CDD" id="cd00093">
    <property type="entry name" value="HTH_XRE"/>
    <property type="match status" value="1"/>
</dbReference>
<dbReference type="InterPro" id="IPR050807">
    <property type="entry name" value="TransReg_Diox_bact_type"/>
</dbReference>
<dbReference type="Gene3D" id="1.10.260.40">
    <property type="entry name" value="lambda repressor-like DNA-binding domains"/>
    <property type="match status" value="1"/>
</dbReference>
<evidence type="ECO:0000256" key="3">
    <source>
        <dbReference type="ARBA" id="ARBA00023163"/>
    </source>
</evidence>
<accession>A0ABM7QXJ2</accession>
<feature type="domain" description="HTH cro/C1-type" evidence="4">
    <location>
        <begin position="7"/>
        <end position="61"/>
    </location>
</feature>
<dbReference type="SUPFAM" id="SSF47413">
    <property type="entry name" value="lambda repressor-like DNA-binding domains"/>
    <property type="match status" value="1"/>
</dbReference>
<evidence type="ECO:0000256" key="2">
    <source>
        <dbReference type="ARBA" id="ARBA00023125"/>
    </source>
</evidence>
<dbReference type="PROSITE" id="PS50943">
    <property type="entry name" value="HTH_CROC1"/>
    <property type="match status" value="1"/>
</dbReference>
<keyword evidence="6" id="KW-1185">Reference proteome</keyword>
<dbReference type="InterPro" id="IPR010982">
    <property type="entry name" value="Lambda_DNA-bd_dom_sf"/>
</dbReference>
<evidence type="ECO:0000259" key="4">
    <source>
        <dbReference type="PROSITE" id="PS50943"/>
    </source>
</evidence>
<keyword evidence="3" id="KW-0804">Transcription</keyword>
<keyword evidence="2" id="KW-0238">DNA-binding</keyword>
<protein>
    <submittedName>
        <fullName evidence="5">Helix-turn-helix transcriptional regulator</fullName>
    </submittedName>
</protein>
<gene>
    <name evidence="5" type="ORF">STNY_R03390</name>
</gene>